<organism evidence="1 2">
    <name type="scientific">Jatrophihabitans cynanchi</name>
    <dbReference type="NCBI Taxonomy" id="2944128"/>
    <lineage>
        <taxon>Bacteria</taxon>
        <taxon>Bacillati</taxon>
        <taxon>Actinomycetota</taxon>
        <taxon>Actinomycetes</taxon>
        <taxon>Jatrophihabitantales</taxon>
        <taxon>Jatrophihabitantaceae</taxon>
        <taxon>Jatrophihabitans</taxon>
    </lineage>
</organism>
<evidence type="ECO:0008006" key="3">
    <source>
        <dbReference type="Google" id="ProtNLM"/>
    </source>
</evidence>
<dbReference type="Proteomes" id="UP001164693">
    <property type="component" value="Chromosome"/>
</dbReference>
<gene>
    <name evidence="1" type="ORF">M6B22_16560</name>
</gene>
<evidence type="ECO:0000313" key="1">
    <source>
        <dbReference type="EMBL" id="WAX56136.1"/>
    </source>
</evidence>
<reference evidence="1" key="1">
    <citation type="submission" date="2022-05" db="EMBL/GenBank/DDBJ databases">
        <title>Jatrophihabitans sp. SB3-54 whole genome sequence.</title>
        <authorList>
            <person name="Suh M.K."/>
            <person name="Eom M.K."/>
            <person name="Kim J.S."/>
            <person name="Kim H.S."/>
            <person name="Do H.E."/>
            <person name="Shin Y.K."/>
            <person name="Lee J.-S."/>
        </authorList>
    </citation>
    <scope>NUCLEOTIDE SEQUENCE</scope>
    <source>
        <strain evidence="1">SB3-54</strain>
    </source>
</reference>
<dbReference type="EMBL" id="CP097463">
    <property type="protein sequence ID" value="WAX56136.1"/>
    <property type="molecule type" value="Genomic_DNA"/>
</dbReference>
<proteinExistence type="predicted"/>
<evidence type="ECO:0000313" key="2">
    <source>
        <dbReference type="Proteomes" id="UP001164693"/>
    </source>
</evidence>
<accession>A0ABY7JZ46</accession>
<protein>
    <recommendedName>
        <fullName evidence="3">Fis family transcriptional regulator</fullName>
    </recommendedName>
</protein>
<keyword evidence="2" id="KW-1185">Reference proteome</keyword>
<name>A0ABY7JZ46_9ACTN</name>
<sequence length="194" mass="20908">MRPSSTDPVRWDAVFADLEAQAEALEIAERAAEVQDRVRAEVGELTVVDRLRPAVGTVLRLRTVDGLVCAGTLARVGPDWVLLEQDGDRELLVCLAAVTGISGLGRQSAVPNSMDVVSSRLRLWFVLRRIARDRSPVSVRLADATALAATIDRVGADFVEVAVHPPGEARRVAAVRDVLVVPMTALVSVRRSAN</sequence>
<dbReference type="RefSeq" id="WP_269442665.1">
    <property type="nucleotide sequence ID" value="NZ_CP097463.1"/>
</dbReference>